<dbReference type="AlphaFoldDB" id="A0AA43TV34"/>
<dbReference type="Proteomes" id="UP001161017">
    <property type="component" value="Unassembled WGS sequence"/>
</dbReference>
<name>A0AA43TV34_9LECA</name>
<proteinExistence type="predicted"/>
<dbReference type="EMBL" id="JAPUFD010000006">
    <property type="protein sequence ID" value="MDI1487710.1"/>
    <property type="molecule type" value="Genomic_DNA"/>
</dbReference>
<organism evidence="1 2">
    <name type="scientific">Ramalina farinacea</name>
    <dbReference type="NCBI Taxonomy" id="258253"/>
    <lineage>
        <taxon>Eukaryota</taxon>
        <taxon>Fungi</taxon>
        <taxon>Dikarya</taxon>
        <taxon>Ascomycota</taxon>
        <taxon>Pezizomycotina</taxon>
        <taxon>Lecanoromycetes</taxon>
        <taxon>OSLEUM clade</taxon>
        <taxon>Lecanoromycetidae</taxon>
        <taxon>Lecanorales</taxon>
        <taxon>Lecanorineae</taxon>
        <taxon>Ramalinaceae</taxon>
        <taxon>Ramalina</taxon>
    </lineage>
</organism>
<keyword evidence="2" id="KW-1185">Reference proteome</keyword>
<reference evidence="1" key="1">
    <citation type="journal article" date="2023" name="Genome Biol. Evol.">
        <title>First Whole Genome Sequence and Flow Cytometry Genome Size Data for the Lichen-Forming Fungus Ramalina farinacea (Ascomycota).</title>
        <authorList>
            <person name="Llewellyn T."/>
            <person name="Mian S."/>
            <person name="Hill R."/>
            <person name="Leitch I.J."/>
            <person name="Gaya E."/>
        </authorList>
    </citation>
    <scope>NUCLEOTIDE SEQUENCE</scope>
    <source>
        <strain evidence="1">LIQ254RAFAR</strain>
    </source>
</reference>
<comment type="caution">
    <text evidence="1">The sequence shown here is derived from an EMBL/GenBank/DDBJ whole genome shotgun (WGS) entry which is preliminary data.</text>
</comment>
<evidence type="ECO:0000313" key="2">
    <source>
        <dbReference type="Proteomes" id="UP001161017"/>
    </source>
</evidence>
<protein>
    <submittedName>
        <fullName evidence="1">Uncharacterized protein</fullName>
    </submittedName>
</protein>
<gene>
    <name evidence="1" type="ORF">OHK93_006981</name>
</gene>
<sequence length="83" mass="9938">MYIANPGLCPTCYRIEEEKIFEKYESKIRPLQERLAELKKTPNLPRPIKFYEGRYNDGIKQKKDKRMQKLKEFREAQGVWGDG</sequence>
<accession>A0AA43TV34</accession>
<evidence type="ECO:0000313" key="1">
    <source>
        <dbReference type="EMBL" id="MDI1487710.1"/>
    </source>
</evidence>